<keyword evidence="10" id="KW-1185">Reference proteome</keyword>
<dbReference type="EMBL" id="PDUD01000002">
    <property type="protein sequence ID" value="PHN08318.1"/>
    <property type="molecule type" value="Genomic_DNA"/>
</dbReference>
<dbReference type="NCBIfam" id="NF002060">
    <property type="entry name" value="PRK00892.1"/>
    <property type="match status" value="1"/>
</dbReference>
<dbReference type="InterPro" id="IPR011004">
    <property type="entry name" value="Trimer_LpxA-like_sf"/>
</dbReference>
<dbReference type="InterPro" id="IPR007691">
    <property type="entry name" value="LpxD"/>
</dbReference>
<dbReference type="PANTHER" id="PTHR43378">
    <property type="entry name" value="UDP-3-O-ACYLGLUCOSAMINE N-ACYLTRANSFERASE"/>
    <property type="match status" value="1"/>
</dbReference>
<evidence type="ECO:0000256" key="6">
    <source>
        <dbReference type="ARBA" id="ARBA00023315"/>
    </source>
</evidence>
<dbReference type="UniPathway" id="UPA00973"/>
<dbReference type="GO" id="GO:0009245">
    <property type="term" value="P:lipid A biosynthetic process"/>
    <property type="evidence" value="ECO:0007669"/>
    <property type="project" value="UniProtKB-UniRule"/>
</dbReference>
<dbReference type="EC" id="2.3.1.191" evidence="7"/>
<evidence type="ECO:0000256" key="1">
    <source>
        <dbReference type="ARBA" id="ARBA00022516"/>
    </source>
</evidence>
<reference evidence="9 10" key="1">
    <citation type="submission" date="2017-10" db="EMBL/GenBank/DDBJ databases">
        <title>The draft genome sequence of Lewinella nigricans NBRC 102662.</title>
        <authorList>
            <person name="Wang K."/>
        </authorList>
    </citation>
    <scope>NUCLEOTIDE SEQUENCE [LARGE SCALE GENOMIC DNA]</scope>
    <source>
        <strain evidence="9 10">NBRC 102662</strain>
    </source>
</reference>
<dbReference type="GO" id="GO:0016410">
    <property type="term" value="F:N-acyltransferase activity"/>
    <property type="evidence" value="ECO:0007669"/>
    <property type="project" value="InterPro"/>
</dbReference>
<dbReference type="Gene3D" id="3.40.1390.10">
    <property type="entry name" value="MurE/MurF, N-terminal domain"/>
    <property type="match status" value="1"/>
</dbReference>
<dbReference type="Proteomes" id="UP000223913">
    <property type="component" value="Unassembled WGS sequence"/>
</dbReference>
<evidence type="ECO:0000313" key="10">
    <source>
        <dbReference type="Proteomes" id="UP000223913"/>
    </source>
</evidence>
<dbReference type="InterPro" id="IPR018357">
    <property type="entry name" value="Hexapep_transf_CS"/>
</dbReference>
<comment type="pathway">
    <text evidence="7">Bacterial outer membrane biogenesis; LPS lipid A biosynthesis.</text>
</comment>
<comment type="subunit">
    <text evidence="7">Homotrimer.</text>
</comment>
<evidence type="ECO:0000256" key="5">
    <source>
        <dbReference type="ARBA" id="ARBA00023098"/>
    </source>
</evidence>
<accession>A0A2D0NIP8</accession>
<dbReference type="OrthoDB" id="9784739at2"/>
<feature type="domain" description="UDP-3-O-[3-hydroxymyristoyl] glucosamine N-acyltransferase non-repeat region" evidence="8">
    <location>
        <begin position="22"/>
        <end position="89"/>
    </location>
</feature>
<comment type="similarity">
    <text evidence="7">Belongs to the transferase hexapeptide repeat family. LpxD subfamily.</text>
</comment>
<dbReference type="PANTHER" id="PTHR43378:SF2">
    <property type="entry name" value="UDP-3-O-ACYLGLUCOSAMINE N-ACYLTRANSFERASE 1, MITOCHONDRIAL-RELATED"/>
    <property type="match status" value="1"/>
</dbReference>
<keyword evidence="6 7" id="KW-0012">Acyltransferase</keyword>
<dbReference type="SUPFAM" id="SSF51161">
    <property type="entry name" value="Trimeric LpxA-like enzymes"/>
    <property type="match status" value="1"/>
</dbReference>
<dbReference type="PROSITE" id="PS00101">
    <property type="entry name" value="HEXAPEP_TRANSFERASES"/>
    <property type="match status" value="1"/>
</dbReference>
<dbReference type="InterPro" id="IPR001451">
    <property type="entry name" value="Hexapep"/>
</dbReference>
<evidence type="ECO:0000313" key="9">
    <source>
        <dbReference type="EMBL" id="PHN08318.1"/>
    </source>
</evidence>
<protein>
    <recommendedName>
        <fullName evidence="7">UDP-3-O-acylglucosamine N-acyltransferase</fullName>
        <ecNumber evidence="7">2.3.1.191</ecNumber>
    </recommendedName>
</protein>
<dbReference type="HAMAP" id="MF_00523">
    <property type="entry name" value="LpxD"/>
    <property type="match status" value="1"/>
</dbReference>
<evidence type="ECO:0000256" key="2">
    <source>
        <dbReference type="ARBA" id="ARBA00022556"/>
    </source>
</evidence>
<dbReference type="Pfam" id="PF04613">
    <property type="entry name" value="LpxD"/>
    <property type="match status" value="1"/>
</dbReference>
<comment type="function">
    <text evidence="7">Catalyzes the N-acylation of UDP-3-O-acylglucosamine using 3-hydroxyacyl-ACP as the acyl donor. Is involved in the biosynthesis of lipid A, a phosphorylated glycolipid that anchors the lipopolysaccharide to the outer membrane of the cell.</text>
</comment>
<evidence type="ECO:0000256" key="7">
    <source>
        <dbReference type="HAMAP-Rule" id="MF_00523"/>
    </source>
</evidence>
<keyword evidence="4 7" id="KW-0677">Repeat</keyword>
<name>A0A2D0NIP8_FLAN2</name>
<dbReference type="NCBIfam" id="TIGR01853">
    <property type="entry name" value="lipid_A_lpxD"/>
    <property type="match status" value="1"/>
</dbReference>
<dbReference type="InterPro" id="IPR020573">
    <property type="entry name" value="UDP_GlcNAc_AcTrfase_non-rep"/>
</dbReference>
<dbReference type="RefSeq" id="WP_099148520.1">
    <property type="nucleotide sequence ID" value="NZ_PDUD01000002.1"/>
</dbReference>
<keyword evidence="3 7" id="KW-0808">Transferase</keyword>
<evidence type="ECO:0000256" key="4">
    <source>
        <dbReference type="ARBA" id="ARBA00022737"/>
    </source>
</evidence>
<evidence type="ECO:0000256" key="3">
    <source>
        <dbReference type="ARBA" id="ARBA00022679"/>
    </source>
</evidence>
<keyword evidence="1 7" id="KW-0444">Lipid biosynthesis</keyword>
<evidence type="ECO:0000259" key="8">
    <source>
        <dbReference type="Pfam" id="PF04613"/>
    </source>
</evidence>
<comment type="caution">
    <text evidence="9">The sequence shown here is derived from an EMBL/GenBank/DDBJ whole genome shotgun (WGS) entry which is preliminary data.</text>
</comment>
<gene>
    <name evidence="7 9" type="primary">lpxD</name>
    <name evidence="9" type="ORF">CRP01_03065</name>
</gene>
<dbReference type="GO" id="GO:0103118">
    <property type="term" value="F:UDP-3-O-[(3R)-3-hydroxyacyl]-glucosamine N-acyltransferase activity"/>
    <property type="evidence" value="ECO:0007669"/>
    <property type="project" value="UniProtKB-EC"/>
</dbReference>
<proteinExistence type="inferred from homology"/>
<dbReference type="CDD" id="cd03352">
    <property type="entry name" value="LbH_LpxD"/>
    <property type="match status" value="1"/>
</dbReference>
<organism evidence="9 10">
    <name type="scientific">Flavilitoribacter nigricans (strain ATCC 23147 / DSM 23189 / NBRC 102662 / NCIMB 1420 / SS-2)</name>
    <name type="common">Lewinella nigricans</name>
    <dbReference type="NCBI Taxonomy" id="1122177"/>
    <lineage>
        <taxon>Bacteria</taxon>
        <taxon>Pseudomonadati</taxon>
        <taxon>Bacteroidota</taxon>
        <taxon>Saprospiria</taxon>
        <taxon>Saprospirales</taxon>
        <taxon>Lewinellaceae</taxon>
        <taxon>Flavilitoribacter</taxon>
    </lineage>
</organism>
<dbReference type="Pfam" id="PF00132">
    <property type="entry name" value="Hexapep"/>
    <property type="match status" value="3"/>
</dbReference>
<sequence>MQLSAKFLAELLGGEIEGDPNVMVSKPSRIEEGGEGTISFLGKDKYEHYAYETSASILLVSKEFTPRKPVSATLIRVENVYQAIAVLLEKFGQAQEGSTGIAASAVLDPTAEIGPLVSIGPGAVIEAGATIGAGSRIAAQVFVGTNVKIGDGVVLYPGVRIMKDCEIGDRCVIHPNTVIGSDGFGFTPQNDGHYQKIIHVGNVILESDVEIGANTTVDRATMGATIIREGAKLDNLVQIGHNAEIGAHTVIAAQTGIAGSTKIGRHCRIGGQVGFAGHITIADGTQVQAQSGVAQSVKTPGTYLFGTPAFAYREFIRSFIVFKKLPELYRRLTQLERAADGTAGKNQDRSSQ</sequence>
<feature type="active site" description="Proton acceptor" evidence="7">
    <location>
        <position position="241"/>
    </location>
</feature>
<keyword evidence="5 7" id="KW-0443">Lipid metabolism</keyword>
<dbReference type="Gene3D" id="2.160.10.10">
    <property type="entry name" value="Hexapeptide repeat proteins"/>
    <property type="match status" value="1"/>
</dbReference>
<keyword evidence="2 7" id="KW-0441">Lipid A biosynthesis</keyword>
<comment type="catalytic activity">
    <reaction evidence="7">
        <text>a UDP-3-O-[(3R)-3-hydroxyacyl]-alpha-D-glucosamine + a (3R)-hydroxyacyl-[ACP] = a UDP-2-N,3-O-bis[(3R)-3-hydroxyacyl]-alpha-D-glucosamine + holo-[ACP] + H(+)</text>
        <dbReference type="Rhea" id="RHEA:53836"/>
        <dbReference type="Rhea" id="RHEA-COMP:9685"/>
        <dbReference type="Rhea" id="RHEA-COMP:9945"/>
        <dbReference type="ChEBI" id="CHEBI:15378"/>
        <dbReference type="ChEBI" id="CHEBI:64479"/>
        <dbReference type="ChEBI" id="CHEBI:78827"/>
        <dbReference type="ChEBI" id="CHEBI:137740"/>
        <dbReference type="ChEBI" id="CHEBI:137748"/>
        <dbReference type="EC" id="2.3.1.191"/>
    </reaction>
</comment>
<dbReference type="GO" id="GO:0016020">
    <property type="term" value="C:membrane"/>
    <property type="evidence" value="ECO:0007669"/>
    <property type="project" value="GOC"/>
</dbReference>
<dbReference type="AlphaFoldDB" id="A0A2D0NIP8"/>